<dbReference type="Pfam" id="PF00230">
    <property type="entry name" value="MIP"/>
    <property type="match status" value="1"/>
</dbReference>
<evidence type="ECO:0000256" key="4">
    <source>
        <dbReference type="ARBA" id="ARBA00022989"/>
    </source>
</evidence>
<evidence type="ECO:0000256" key="5">
    <source>
        <dbReference type="ARBA" id="ARBA00023136"/>
    </source>
</evidence>
<dbReference type="InParanoid" id="W0RJ20"/>
<dbReference type="PANTHER" id="PTHR45724">
    <property type="entry name" value="AQUAPORIN NIP2-1"/>
    <property type="match status" value="1"/>
</dbReference>
<dbReference type="InterPro" id="IPR000425">
    <property type="entry name" value="MIP"/>
</dbReference>
<feature type="transmembrane region" description="Helical" evidence="7">
    <location>
        <begin position="138"/>
        <end position="160"/>
    </location>
</feature>
<dbReference type="GO" id="GO:0016020">
    <property type="term" value="C:membrane"/>
    <property type="evidence" value="ECO:0007669"/>
    <property type="project" value="UniProtKB-SubCell"/>
</dbReference>
<organism evidence="8 9">
    <name type="scientific">Gemmatirosa kalamazoonensis</name>
    <dbReference type="NCBI Taxonomy" id="861299"/>
    <lineage>
        <taxon>Bacteria</taxon>
        <taxon>Pseudomonadati</taxon>
        <taxon>Gemmatimonadota</taxon>
        <taxon>Gemmatimonadia</taxon>
        <taxon>Gemmatimonadales</taxon>
        <taxon>Gemmatimonadaceae</taxon>
        <taxon>Gemmatirosa</taxon>
    </lineage>
</organism>
<feature type="transmembrane region" description="Helical" evidence="7">
    <location>
        <begin position="96"/>
        <end position="118"/>
    </location>
</feature>
<dbReference type="SUPFAM" id="SSF81338">
    <property type="entry name" value="Aquaporin-like"/>
    <property type="match status" value="1"/>
</dbReference>
<name>W0RJ20_9BACT</name>
<dbReference type="EMBL" id="CP007128">
    <property type="protein sequence ID" value="AHG89408.1"/>
    <property type="molecule type" value="Genomic_DNA"/>
</dbReference>
<dbReference type="HOGENOM" id="CLU_020019_3_2_0"/>
<reference evidence="8 9" key="1">
    <citation type="journal article" date="2014" name="Genome Announc.">
        <title>Genome Sequence and Methylome of Soil Bacterium Gemmatirosa kalamazoonensis KBS708T, a Member of the Rarely Cultivated Gemmatimonadetes Phylum.</title>
        <authorList>
            <person name="Debruyn J.M."/>
            <person name="Radosevich M."/>
            <person name="Wommack K.E."/>
            <person name="Polson S.W."/>
            <person name="Hauser L.J."/>
            <person name="Fawaz M.N."/>
            <person name="Korlach J."/>
            <person name="Tsai Y.C."/>
        </authorList>
    </citation>
    <scope>NUCLEOTIDE SEQUENCE [LARGE SCALE GENOMIC DNA]</scope>
    <source>
        <strain evidence="8 9">KBS708</strain>
    </source>
</reference>
<dbReference type="Proteomes" id="UP000019151">
    <property type="component" value="Chromosome"/>
</dbReference>
<dbReference type="GO" id="GO:0015267">
    <property type="term" value="F:channel activity"/>
    <property type="evidence" value="ECO:0007669"/>
    <property type="project" value="InterPro"/>
</dbReference>
<dbReference type="PROSITE" id="PS00221">
    <property type="entry name" value="MIP"/>
    <property type="match status" value="1"/>
</dbReference>
<keyword evidence="9" id="KW-1185">Reference proteome</keyword>
<evidence type="ECO:0000256" key="3">
    <source>
        <dbReference type="ARBA" id="ARBA00022692"/>
    </source>
</evidence>
<dbReference type="PANTHER" id="PTHR45724:SF13">
    <property type="entry name" value="AQUAPORIN NIP1-1-RELATED"/>
    <property type="match status" value="1"/>
</dbReference>
<evidence type="ECO:0000256" key="6">
    <source>
        <dbReference type="RuleBase" id="RU000477"/>
    </source>
</evidence>
<evidence type="ECO:0000313" key="9">
    <source>
        <dbReference type="Proteomes" id="UP000019151"/>
    </source>
</evidence>
<proteinExistence type="inferred from homology"/>
<feature type="transmembrane region" description="Helical" evidence="7">
    <location>
        <begin position="172"/>
        <end position="191"/>
    </location>
</feature>
<dbReference type="AlphaFoldDB" id="W0RJ20"/>
<keyword evidence="2 6" id="KW-0813">Transport</keyword>
<accession>W0RJ20</accession>
<feature type="transmembrane region" description="Helical" evidence="7">
    <location>
        <begin position="52"/>
        <end position="69"/>
    </location>
</feature>
<comment type="similarity">
    <text evidence="6">Belongs to the MIP/aquaporin (TC 1.A.8) family.</text>
</comment>
<evidence type="ECO:0000256" key="2">
    <source>
        <dbReference type="ARBA" id="ARBA00022448"/>
    </source>
</evidence>
<evidence type="ECO:0000256" key="1">
    <source>
        <dbReference type="ARBA" id="ARBA00004141"/>
    </source>
</evidence>
<protein>
    <submittedName>
        <fullName evidence="8">Major intrinsic protein</fullName>
    </submittedName>
</protein>
<comment type="subcellular location">
    <subcellularLocation>
        <location evidence="1">Membrane</location>
        <topology evidence="1">Multi-pass membrane protein</topology>
    </subcellularLocation>
</comment>
<dbReference type="Gene3D" id="1.20.1080.10">
    <property type="entry name" value="Glycerol uptake facilitator protein"/>
    <property type="match status" value="1"/>
</dbReference>
<feature type="transmembrane region" description="Helical" evidence="7">
    <location>
        <begin position="12"/>
        <end position="32"/>
    </location>
</feature>
<dbReference type="STRING" id="861299.J421_1871"/>
<dbReference type="PROSITE" id="PS51257">
    <property type="entry name" value="PROKAR_LIPOPROTEIN"/>
    <property type="match status" value="1"/>
</dbReference>
<gene>
    <name evidence="8" type="ORF">J421_1871</name>
</gene>
<dbReference type="RefSeq" id="WP_025410908.1">
    <property type="nucleotide sequence ID" value="NZ_CP007128.1"/>
</dbReference>
<dbReference type="OrthoDB" id="9807293at2"/>
<dbReference type="PRINTS" id="PR00783">
    <property type="entry name" value="MINTRINSICP"/>
</dbReference>
<sequence>MTAHRSHWPEYLLEATLLGCFMVSACVVGTVLGHPASPLHRALGGGWMPRALGGALMGATLIAIVYSPWGKRSGAQLNPALTLTFLRLGKIAPRDAAAYVAAQFAGGLAGVLAARGLVGMALGHPAVHYVVTRPGPRGAAVAFAAEAAIAGVLMTVVLHATASPRWSRFTGVFAALLVATYITLESPISGMSMNPARTLGSAVVAGDWTALWVYFTAPLLGMLAAAQLYVARRGMRAVACPKMAHAEPCIFCEHAAQTSHAEPRRRRRTALAV</sequence>
<keyword evidence="5 7" id="KW-0472">Membrane</keyword>
<dbReference type="KEGG" id="gba:J421_1871"/>
<keyword evidence="3 6" id="KW-0812">Transmembrane</keyword>
<feature type="transmembrane region" description="Helical" evidence="7">
    <location>
        <begin position="211"/>
        <end position="231"/>
    </location>
</feature>
<keyword evidence="4 7" id="KW-1133">Transmembrane helix</keyword>
<dbReference type="InterPro" id="IPR034294">
    <property type="entry name" value="Aquaporin_transptr"/>
</dbReference>
<dbReference type="eggNOG" id="COG0580">
    <property type="taxonomic scope" value="Bacteria"/>
</dbReference>
<evidence type="ECO:0000256" key="7">
    <source>
        <dbReference type="SAM" id="Phobius"/>
    </source>
</evidence>
<evidence type="ECO:0000313" key="8">
    <source>
        <dbReference type="EMBL" id="AHG89408.1"/>
    </source>
</evidence>
<dbReference type="InterPro" id="IPR022357">
    <property type="entry name" value="MIP_CS"/>
</dbReference>
<dbReference type="InterPro" id="IPR023271">
    <property type="entry name" value="Aquaporin-like"/>
</dbReference>